<accession>S9XGA3</accession>
<dbReference type="eggNOG" id="KOG3489">
    <property type="taxonomic scope" value="Eukaryota"/>
</dbReference>
<dbReference type="Proteomes" id="UP000015464">
    <property type="component" value="Unassembled WGS sequence"/>
</dbReference>
<evidence type="ECO:0000313" key="1">
    <source>
        <dbReference type="EMBL" id="EPY52696.1"/>
    </source>
</evidence>
<gene>
    <name evidence="1" type="ORF">SPOG_02017</name>
</gene>
<dbReference type="HOGENOM" id="CLU_2428328_0_0_1"/>
<evidence type="ECO:0000313" key="2">
    <source>
        <dbReference type="Proteomes" id="UP000015464"/>
    </source>
</evidence>
<dbReference type="STRING" id="653667.S9XGA3"/>
<dbReference type="GeneID" id="25036341"/>
<keyword evidence="2" id="KW-1185">Reference proteome</keyword>
<dbReference type="OrthoDB" id="344165at2759"/>
<dbReference type="RefSeq" id="XP_013022575.1">
    <property type="nucleotide sequence ID" value="XM_013167121.1"/>
</dbReference>
<dbReference type="AlphaFoldDB" id="S9XGA3"/>
<name>S9XGA3_SCHCR</name>
<protein>
    <submittedName>
        <fullName evidence="1">TIM22 inner membrane protein import complex subunit Tim8</fullName>
    </submittedName>
</protein>
<proteinExistence type="predicted"/>
<sequence>MADPSKNPIADLSETQQLELSKFIETEQQKVKLQQATSETSLTKARSNACKTVWKDFWIVTFTLLREYYGDMDGDGYSLMIVSFAELTSQS</sequence>
<dbReference type="EMBL" id="KE546989">
    <property type="protein sequence ID" value="EPY52696.1"/>
    <property type="molecule type" value="Genomic_DNA"/>
</dbReference>
<reference evidence="1 2" key="1">
    <citation type="journal article" date="2011" name="Science">
        <title>Comparative functional genomics of the fission yeasts.</title>
        <authorList>
            <person name="Rhind N."/>
            <person name="Chen Z."/>
            <person name="Yassour M."/>
            <person name="Thompson D.A."/>
            <person name="Haas B.J."/>
            <person name="Habib N."/>
            <person name="Wapinski I."/>
            <person name="Roy S."/>
            <person name="Lin M.F."/>
            <person name="Heiman D.I."/>
            <person name="Young S.K."/>
            <person name="Furuya K."/>
            <person name="Guo Y."/>
            <person name="Pidoux A."/>
            <person name="Chen H.M."/>
            <person name="Robbertse B."/>
            <person name="Goldberg J.M."/>
            <person name="Aoki K."/>
            <person name="Bayne E.H."/>
            <person name="Berlin A.M."/>
            <person name="Desjardins C.A."/>
            <person name="Dobbs E."/>
            <person name="Dukaj L."/>
            <person name="Fan L."/>
            <person name="FitzGerald M.G."/>
            <person name="French C."/>
            <person name="Gujja S."/>
            <person name="Hansen K."/>
            <person name="Keifenheim D."/>
            <person name="Levin J.Z."/>
            <person name="Mosher R.A."/>
            <person name="Mueller C.A."/>
            <person name="Pfiffner J."/>
            <person name="Priest M."/>
            <person name="Russ C."/>
            <person name="Smialowska A."/>
            <person name="Swoboda P."/>
            <person name="Sykes S.M."/>
            <person name="Vaughn M."/>
            <person name="Vengrova S."/>
            <person name="Yoder R."/>
            <person name="Zeng Q."/>
            <person name="Allshire R."/>
            <person name="Baulcombe D."/>
            <person name="Birren B.W."/>
            <person name="Brown W."/>
            <person name="Ekwall K."/>
            <person name="Kellis M."/>
            <person name="Leatherwood J."/>
            <person name="Levin H."/>
            <person name="Margalit H."/>
            <person name="Martienssen R."/>
            <person name="Nieduszynski C.A."/>
            <person name="Spatafora J.W."/>
            <person name="Friedman N."/>
            <person name="Dalgaard J.Z."/>
            <person name="Baumann P."/>
            <person name="Niki H."/>
            <person name="Regev A."/>
            <person name="Nusbaum C."/>
        </authorList>
    </citation>
    <scope>NUCLEOTIDE SEQUENCE [LARGE SCALE GENOMIC DNA]</scope>
    <source>
        <strain evidence="2">OY26 / ATCC MYA-4695 / CBS 11777 / NBRC 106824 / NRRL Y48691</strain>
    </source>
</reference>
<organism evidence="1 2">
    <name type="scientific">Schizosaccharomyces cryophilus (strain OY26 / ATCC MYA-4695 / CBS 11777 / NBRC 106824 / NRRL Y48691)</name>
    <name type="common">Fission yeast</name>
    <dbReference type="NCBI Taxonomy" id="653667"/>
    <lineage>
        <taxon>Eukaryota</taxon>
        <taxon>Fungi</taxon>
        <taxon>Dikarya</taxon>
        <taxon>Ascomycota</taxon>
        <taxon>Taphrinomycotina</taxon>
        <taxon>Schizosaccharomycetes</taxon>
        <taxon>Schizosaccharomycetales</taxon>
        <taxon>Schizosaccharomycetaceae</taxon>
        <taxon>Schizosaccharomyces</taxon>
    </lineage>
</organism>